<keyword evidence="2" id="KW-0732">Signal</keyword>
<feature type="chain" id="PRO_5039536788" description="Intersectin-EH binding protein Ibp1" evidence="2">
    <location>
        <begin position="23"/>
        <end position="116"/>
    </location>
</feature>
<comment type="caution">
    <text evidence="3">The sequence shown here is derived from an EMBL/GenBank/DDBJ whole genome shotgun (WGS) entry which is preliminary data.</text>
</comment>
<dbReference type="OrthoDB" id="4729274at2"/>
<gene>
    <name evidence="3" type="ORF">BHQ17_06675</name>
</gene>
<sequence>MTAPRRTATRVIGLGFAITTLAAPAGATLFAFTAPASSIAACPAGESEDLYSTTCVPDLVPNSSSPYTTIPGNPNMPAIDGIPCGGQSSGSCIGLAEEQQSQTPLVQPHTSMQSSP</sequence>
<protein>
    <recommendedName>
        <fullName evidence="5">Intersectin-EH binding protein Ibp1</fullName>
    </recommendedName>
</protein>
<reference evidence="4" key="1">
    <citation type="submission" date="2016-09" db="EMBL/GenBank/DDBJ databases">
        <authorList>
            <person name="Greninger A.L."/>
            <person name="Jerome K.R."/>
            <person name="Mcnair B."/>
            <person name="Wallis C."/>
            <person name="Fang F."/>
        </authorList>
    </citation>
    <scope>NUCLEOTIDE SEQUENCE [LARGE SCALE GENOMIC DNA]</scope>
    <source>
        <strain evidence="4">M7</strain>
    </source>
</reference>
<proteinExistence type="predicted"/>
<feature type="region of interest" description="Disordered" evidence="1">
    <location>
        <begin position="90"/>
        <end position="116"/>
    </location>
</feature>
<evidence type="ECO:0008006" key="5">
    <source>
        <dbReference type="Google" id="ProtNLM"/>
    </source>
</evidence>
<organism evidence="3 4">
    <name type="scientific">Mycolicibacterium holsaticum</name>
    <dbReference type="NCBI Taxonomy" id="152142"/>
    <lineage>
        <taxon>Bacteria</taxon>
        <taxon>Bacillati</taxon>
        <taxon>Actinomycetota</taxon>
        <taxon>Actinomycetes</taxon>
        <taxon>Mycobacteriales</taxon>
        <taxon>Mycobacteriaceae</taxon>
        <taxon>Mycolicibacterium</taxon>
    </lineage>
</organism>
<evidence type="ECO:0000313" key="4">
    <source>
        <dbReference type="Proteomes" id="UP000094243"/>
    </source>
</evidence>
<dbReference type="Proteomes" id="UP000094243">
    <property type="component" value="Unassembled WGS sequence"/>
</dbReference>
<dbReference type="AlphaFoldDB" id="A0A1E3RYV6"/>
<name>A0A1E3RYV6_9MYCO</name>
<accession>A0A1E3RYV6</accession>
<evidence type="ECO:0000313" key="3">
    <source>
        <dbReference type="EMBL" id="ODQ95030.1"/>
    </source>
</evidence>
<evidence type="ECO:0000256" key="1">
    <source>
        <dbReference type="SAM" id="MobiDB-lite"/>
    </source>
</evidence>
<keyword evidence="4" id="KW-1185">Reference proteome</keyword>
<dbReference type="EMBL" id="MIGZ01000026">
    <property type="protein sequence ID" value="ODQ95030.1"/>
    <property type="molecule type" value="Genomic_DNA"/>
</dbReference>
<dbReference type="RefSeq" id="WP_069404436.1">
    <property type="nucleotide sequence ID" value="NZ_MIGZ01000026.1"/>
</dbReference>
<feature type="compositionally biased region" description="Polar residues" evidence="1">
    <location>
        <begin position="98"/>
        <end position="116"/>
    </location>
</feature>
<feature type="signal peptide" evidence="2">
    <location>
        <begin position="1"/>
        <end position="22"/>
    </location>
</feature>
<evidence type="ECO:0000256" key="2">
    <source>
        <dbReference type="SAM" id="SignalP"/>
    </source>
</evidence>